<name>A0A4Y2N545_ARAVE</name>
<proteinExistence type="predicted"/>
<dbReference type="InterPro" id="IPR038765">
    <property type="entry name" value="Papain-like_cys_pep_sf"/>
</dbReference>
<dbReference type="AlphaFoldDB" id="A0A4Y2N545"/>
<protein>
    <submittedName>
        <fullName evidence="1">Uncharacterized protein</fullName>
    </submittedName>
</protein>
<keyword evidence="2" id="KW-1185">Reference proteome</keyword>
<dbReference type="EMBL" id="BGPR01126148">
    <property type="protein sequence ID" value="GBN34012.1"/>
    <property type="molecule type" value="Genomic_DNA"/>
</dbReference>
<dbReference type="Proteomes" id="UP000499080">
    <property type="component" value="Unassembled WGS sequence"/>
</dbReference>
<comment type="caution">
    <text evidence="1">The sequence shown here is derived from an EMBL/GenBank/DDBJ whole genome shotgun (WGS) entry which is preliminary data.</text>
</comment>
<sequence length="81" mass="9550">MRKRKLEKVKGIRKDPWVPRDWDTRTHLKKEHHEFVRTFNGYRCQPGKPSNGSNWVPLSNVKLPDKIDWGEQGLVTGVKNQ</sequence>
<accession>A0A4Y2N545</accession>
<gene>
    <name evidence="1" type="ORF">AVEN_24089_1</name>
</gene>
<reference evidence="1 2" key="1">
    <citation type="journal article" date="2019" name="Sci. Rep.">
        <title>Orb-weaving spider Araneus ventricosus genome elucidates the spidroin gene catalogue.</title>
        <authorList>
            <person name="Kono N."/>
            <person name="Nakamura H."/>
            <person name="Ohtoshi R."/>
            <person name="Moran D.A.P."/>
            <person name="Shinohara A."/>
            <person name="Yoshida Y."/>
            <person name="Fujiwara M."/>
            <person name="Mori M."/>
            <person name="Tomita M."/>
            <person name="Arakawa K."/>
        </authorList>
    </citation>
    <scope>NUCLEOTIDE SEQUENCE [LARGE SCALE GENOMIC DNA]</scope>
</reference>
<evidence type="ECO:0000313" key="2">
    <source>
        <dbReference type="Proteomes" id="UP000499080"/>
    </source>
</evidence>
<evidence type="ECO:0000313" key="1">
    <source>
        <dbReference type="EMBL" id="GBN34012.1"/>
    </source>
</evidence>
<dbReference type="SUPFAM" id="SSF54001">
    <property type="entry name" value="Cysteine proteinases"/>
    <property type="match status" value="1"/>
</dbReference>
<organism evidence="1 2">
    <name type="scientific">Araneus ventricosus</name>
    <name type="common">Orbweaver spider</name>
    <name type="synonym">Epeira ventricosa</name>
    <dbReference type="NCBI Taxonomy" id="182803"/>
    <lineage>
        <taxon>Eukaryota</taxon>
        <taxon>Metazoa</taxon>
        <taxon>Ecdysozoa</taxon>
        <taxon>Arthropoda</taxon>
        <taxon>Chelicerata</taxon>
        <taxon>Arachnida</taxon>
        <taxon>Araneae</taxon>
        <taxon>Araneomorphae</taxon>
        <taxon>Entelegynae</taxon>
        <taxon>Araneoidea</taxon>
        <taxon>Araneidae</taxon>
        <taxon>Araneus</taxon>
    </lineage>
</organism>
<feature type="non-terminal residue" evidence="1">
    <location>
        <position position="81"/>
    </location>
</feature>